<keyword evidence="5" id="KW-0479">Metal-binding</keyword>
<keyword evidence="11" id="KW-0464">Manganese</keyword>
<comment type="cofactor">
    <cofactor evidence="1">
        <name>Mn(2+)</name>
        <dbReference type="ChEBI" id="CHEBI:29035"/>
    </cofactor>
</comment>
<dbReference type="InterPro" id="IPR005905">
    <property type="entry name" value="D_ala_D_ala"/>
</dbReference>
<comment type="function">
    <text evidence="13">Cell wall formation.</text>
</comment>
<accession>A0ABT1GYZ7</accession>
<dbReference type="PIRSF" id="PIRSF039102">
    <property type="entry name" value="Ddl/VanB"/>
    <property type="match status" value="1"/>
</dbReference>
<dbReference type="Gene3D" id="3.30.1490.20">
    <property type="entry name" value="ATP-grasp fold, A domain"/>
    <property type="match status" value="1"/>
</dbReference>
<keyword evidence="13" id="KW-0963">Cytoplasm</keyword>
<organism evidence="16 17">
    <name type="scientific">Williamsia serinedens</name>
    <dbReference type="NCBI Taxonomy" id="391736"/>
    <lineage>
        <taxon>Bacteria</taxon>
        <taxon>Bacillati</taxon>
        <taxon>Actinomycetota</taxon>
        <taxon>Actinomycetes</taxon>
        <taxon>Mycobacteriales</taxon>
        <taxon>Nocardiaceae</taxon>
        <taxon>Williamsia</taxon>
    </lineage>
</organism>
<dbReference type="HAMAP" id="MF_00047">
    <property type="entry name" value="Dala_Dala_lig"/>
    <property type="match status" value="1"/>
</dbReference>
<evidence type="ECO:0000259" key="15">
    <source>
        <dbReference type="PROSITE" id="PS50975"/>
    </source>
</evidence>
<comment type="subcellular location">
    <subcellularLocation>
        <location evidence="13">Cytoplasm</location>
    </subcellularLocation>
</comment>
<evidence type="ECO:0000256" key="5">
    <source>
        <dbReference type="ARBA" id="ARBA00022723"/>
    </source>
</evidence>
<reference evidence="16 17" key="1">
    <citation type="submission" date="2022-06" db="EMBL/GenBank/DDBJ databases">
        <title>Genomic Encyclopedia of Archaeal and Bacterial Type Strains, Phase II (KMG-II): from individual species to whole genera.</title>
        <authorList>
            <person name="Goeker M."/>
        </authorList>
    </citation>
    <scope>NUCLEOTIDE SEQUENCE [LARGE SCALE GENOMIC DNA]</scope>
    <source>
        <strain evidence="16 17">DSM 45037</strain>
    </source>
</reference>
<dbReference type="InterPro" id="IPR000291">
    <property type="entry name" value="D-Ala_lig_Van_CS"/>
</dbReference>
<comment type="pathway">
    <text evidence="13">Cell wall biogenesis; peptidoglycan biosynthesis.</text>
</comment>
<dbReference type="NCBIfam" id="NF002528">
    <property type="entry name" value="PRK01966.1-4"/>
    <property type="match status" value="1"/>
</dbReference>
<keyword evidence="12 13" id="KW-0961">Cell wall biogenesis/degradation</keyword>
<dbReference type="InterPro" id="IPR011127">
    <property type="entry name" value="Dala_Dala_lig_N"/>
</dbReference>
<dbReference type="Gene3D" id="3.30.470.20">
    <property type="entry name" value="ATP-grasp fold, B domain"/>
    <property type="match status" value="1"/>
</dbReference>
<feature type="domain" description="ATP-grasp" evidence="15">
    <location>
        <begin position="152"/>
        <end position="356"/>
    </location>
</feature>
<dbReference type="SUPFAM" id="SSF56059">
    <property type="entry name" value="Glutathione synthetase ATP-binding domain-like"/>
    <property type="match status" value="1"/>
</dbReference>
<dbReference type="Proteomes" id="UP001205740">
    <property type="component" value="Unassembled WGS sequence"/>
</dbReference>
<dbReference type="GO" id="GO:0016874">
    <property type="term" value="F:ligase activity"/>
    <property type="evidence" value="ECO:0007669"/>
    <property type="project" value="UniProtKB-KW"/>
</dbReference>
<evidence type="ECO:0000256" key="4">
    <source>
        <dbReference type="ARBA" id="ARBA00022598"/>
    </source>
</evidence>
<dbReference type="PROSITE" id="PS00843">
    <property type="entry name" value="DALA_DALA_LIGASE_1"/>
    <property type="match status" value="1"/>
</dbReference>
<keyword evidence="6 14" id="KW-0547">Nucleotide-binding</keyword>
<sequence length="372" mass="40077">MVLPPDPDQPLERVRLVVLYGGKSAEHDISCITAAHVMAAADRRRYDIVPVGITRSGEWIRNDKAVAALEEGRELPSSLPVEGTSASSTEILQGPRAVTTADLIPTTVVLPLLHGPHGEDGTVQGMLELLGVPYVGSGVLGSAVCMDKAMAKVVAAQNDIPQCRWLEYRDGVGTTEDFATRVADELGFPVFVKPANLGSSVGISKAHDADELGPALELALRYDEVVVVEEGVTAREIEVAVLGNAQPEASLPGEILPGAEFYDYADKYLNGTAGLSIPAQLSDEAIAEVRELALRAFTALRCSGMARADFFYEEGGRGWLLNEVNTIPGFTPSSMYPKMWEATGLSYPDLIDRLVDLAWFRHGRRSTFSTDH</sequence>
<dbReference type="PROSITE" id="PS50975">
    <property type="entry name" value="ATP_GRASP"/>
    <property type="match status" value="1"/>
</dbReference>
<evidence type="ECO:0000256" key="2">
    <source>
        <dbReference type="ARBA" id="ARBA00001946"/>
    </source>
</evidence>
<evidence type="ECO:0000256" key="11">
    <source>
        <dbReference type="ARBA" id="ARBA00023211"/>
    </source>
</evidence>
<dbReference type="InterPro" id="IPR011761">
    <property type="entry name" value="ATP-grasp"/>
</dbReference>
<keyword evidence="17" id="KW-1185">Reference proteome</keyword>
<dbReference type="Pfam" id="PF01820">
    <property type="entry name" value="Dala_Dala_lig_N"/>
    <property type="match status" value="1"/>
</dbReference>
<evidence type="ECO:0000256" key="1">
    <source>
        <dbReference type="ARBA" id="ARBA00001936"/>
    </source>
</evidence>
<evidence type="ECO:0000256" key="10">
    <source>
        <dbReference type="ARBA" id="ARBA00022984"/>
    </source>
</evidence>
<keyword evidence="8" id="KW-0460">Magnesium</keyword>
<evidence type="ECO:0000256" key="12">
    <source>
        <dbReference type="ARBA" id="ARBA00023316"/>
    </source>
</evidence>
<dbReference type="SUPFAM" id="SSF52440">
    <property type="entry name" value="PreATP-grasp domain"/>
    <property type="match status" value="1"/>
</dbReference>
<comment type="cofactor">
    <cofactor evidence="2">
        <name>Mg(2+)</name>
        <dbReference type="ChEBI" id="CHEBI:18420"/>
    </cofactor>
</comment>
<evidence type="ECO:0000313" key="17">
    <source>
        <dbReference type="Proteomes" id="UP001205740"/>
    </source>
</evidence>
<evidence type="ECO:0000256" key="9">
    <source>
        <dbReference type="ARBA" id="ARBA00022960"/>
    </source>
</evidence>
<comment type="caution">
    <text evidence="16">The sequence shown here is derived from an EMBL/GenBank/DDBJ whole genome shotgun (WGS) entry which is preliminary data.</text>
</comment>
<keyword evidence="10 13" id="KW-0573">Peptidoglycan synthesis</keyword>
<keyword evidence="7 14" id="KW-0067">ATP-binding</keyword>
<keyword evidence="9 13" id="KW-0133">Cell shape</keyword>
<dbReference type="EC" id="6.3.2.4" evidence="13"/>
<gene>
    <name evidence="13" type="primary">ddl</name>
    <name evidence="16" type="ORF">LX12_001398</name>
</gene>
<keyword evidence="4 13" id="KW-0436">Ligase</keyword>
<evidence type="ECO:0000256" key="8">
    <source>
        <dbReference type="ARBA" id="ARBA00022842"/>
    </source>
</evidence>
<dbReference type="NCBIfam" id="TIGR01205">
    <property type="entry name" value="D_ala_D_alaTIGR"/>
    <property type="match status" value="1"/>
</dbReference>
<evidence type="ECO:0000256" key="14">
    <source>
        <dbReference type="PROSITE-ProRule" id="PRU00409"/>
    </source>
</evidence>
<dbReference type="InterPro" id="IPR016185">
    <property type="entry name" value="PreATP-grasp_dom_sf"/>
</dbReference>
<dbReference type="Gene3D" id="3.40.50.20">
    <property type="match status" value="1"/>
</dbReference>
<protein>
    <recommendedName>
        <fullName evidence="13">D-alanine--D-alanine ligase</fullName>
        <ecNumber evidence="13">6.3.2.4</ecNumber>
    </recommendedName>
    <alternativeName>
        <fullName evidence="13">D-Ala-D-Ala ligase</fullName>
    </alternativeName>
    <alternativeName>
        <fullName evidence="13">D-alanylalanine synthetase</fullName>
    </alternativeName>
</protein>
<dbReference type="PROSITE" id="PS00844">
    <property type="entry name" value="DALA_DALA_LIGASE_2"/>
    <property type="match status" value="1"/>
</dbReference>
<dbReference type="PANTHER" id="PTHR23132:SF25">
    <property type="entry name" value="D-ALANINE--D-ALANINE LIGASE A"/>
    <property type="match status" value="1"/>
</dbReference>
<evidence type="ECO:0000256" key="3">
    <source>
        <dbReference type="ARBA" id="ARBA00010871"/>
    </source>
</evidence>
<dbReference type="InterPro" id="IPR013815">
    <property type="entry name" value="ATP_grasp_subdomain_1"/>
</dbReference>
<dbReference type="Pfam" id="PF07478">
    <property type="entry name" value="Dala_Dala_lig_C"/>
    <property type="match status" value="1"/>
</dbReference>
<evidence type="ECO:0000313" key="16">
    <source>
        <dbReference type="EMBL" id="MCP2160219.1"/>
    </source>
</evidence>
<evidence type="ECO:0000256" key="6">
    <source>
        <dbReference type="ARBA" id="ARBA00022741"/>
    </source>
</evidence>
<dbReference type="InterPro" id="IPR011095">
    <property type="entry name" value="Dala_Dala_lig_C"/>
</dbReference>
<dbReference type="RefSeq" id="WP_253653788.1">
    <property type="nucleotide sequence ID" value="NZ_BAAAOE010000001.1"/>
</dbReference>
<comment type="catalytic activity">
    <reaction evidence="13">
        <text>2 D-alanine + ATP = D-alanyl-D-alanine + ADP + phosphate + H(+)</text>
        <dbReference type="Rhea" id="RHEA:11224"/>
        <dbReference type="ChEBI" id="CHEBI:15378"/>
        <dbReference type="ChEBI" id="CHEBI:30616"/>
        <dbReference type="ChEBI" id="CHEBI:43474"/>
        <dbReference type="ChEBI" id="CHEBI:57416"/>
        <dbReference type="ChEBI" id="CHEBI:57822"/>
        <dbReference type="ChEBI" id="CHEBI:456216"/>
        <dbReference type="EC" id="6.3.2.4"/>
    </reaction>
</comment>
<name>A0ABT1GYZ7_9NOCA</name>
<dbReference type="EMBL" id="JAMTCG010000002">
    <property type="protein sequence ID" value="MCP2160219.1"/>
    <property type="molecule type" value="Genomic_DNA"/>
</dbReference>
<evidence type="ECO:0000256" key="13">
    <source>
        <dbReference type="HAMAP-Rule" id="MF_00047"/>
    </source>
</evidence>
<dbReference type="PANTHER" id="PTHR23132">
    <property type="entry name" value="D-ALANINE--D-ALANINE LIGASE"/>
    <property type="match status" value="1"/>
</dbReference>
<proteinExistence type="inferred from homology"/>
<comment type="similarity">
    <text evidence="3 13">Belongs to the D-alanine--D-alanine ligase family.</text>
</comment>
<evidence type="ECO:0000256" key="7">
    <source>
        <dbReference type="ARBA" id="ARBA00022840"/>
    </source>
</evidence>